<dbReference type="GO" id="GO:0050660">
    <property type="term" value="F:flavin adenine dinucleotide binding"/>
    <property type="evidence" value="ECO:0007669"/>
    <property type="project" value="InterPro"/>
</dbReference>
<gene>
    <name evidence="8" type="ORF">KCV03_g2968</name>
</gene>
<dbReference type="PIRSF" id="PIRSF000137">
    <property type="entry name" value="Alcohol_oxidase"/>
    <property type="match status" value="1"/>
</dbReference>
<protein>
    <submittedName>
        <fullName evidence="8">Alcohol oxidase</fullName>
    </submittedName>
</protein>
<evidence type="ECO:0000256" key="2">
    <source>
        <dbReference type="ARBA" id="ARBA00010790"/>
    </source>
</evidence>
<dbReference type="PANTHER" id="PTHR11552:SF147">
    <property type="entry name" value="CHOLINE DEHYDROGENASE, MITOCHONDRIAL"/>
    <property type="match status" value="1"/>
</dbReference>
<feature type="active site" description="Proton acceptor" evidence="5">
    <location>
        <position position="554"/>
    </location>
</feature>
<feature type="non-terminal residue" evidence="8">
    <location>
        <position position="598"/>
    </location>
</feature>
<dbReference type="Gene3D" id="3.30.560.10">
    <property type="entry name" value="Glucose Oxidase, domain 3"/>
    <property type="match status" value="1"/>
</dbReference>
<accession>A0A9P8GK56</accession>
<evidence type="ECO:0000256" key="1">
    <source>
        <dbReference type="ARBA" id="ARBA00001974"/>
    </source>
</evidence>
<dbReference type="OrthoDB" id="269227at2759"/>
<reference evidence="8" key="1">
    <citation type="journal article" date="2021" name="J Fungi (Basel)">
        <title>Virulence traits and population genomics of the black yeast Aureobasidium melanogenum.</title>
        <authorList>
            <person name="Cernosa A."/>
            <person name="Sun X."/>
            <person name="Gostincar C."/>
            <person name="Fang C."/>
            <person name="Gunde-Cimerman N."/>
            <person name="Song Z."/>
        </authorList>
    </citation>
    <scope>NUCLEOTIDE SEQUENCE</scope>
    <source>
        <strain evidence="8">EXF-8016</strain>
    </source>
</reference>
<dbReference type="EMBL" id="JAHFYH010000014">
    <property type="protein sequence ID" value="KAH0225606.1"/>
    <property type="molecule type" value="Genomic_DNA"/>
</dbReference>
<comment type="similarity">
    <text evidence="2">Belongs to the GMC oxidoreductase family.</text>
</comment>
<dbReference type="InterPro" id="IPR000172">
    <property type="entry name" value="GMC_OxRdtase_N"/>
</dbReference>
<evidence type="ECO:0000313" key="9">
    <source>
        <dbReference type="Proteomes" id="UP000767238"/>
    </source>
</evidence>
<evidence type="ECO:0000256" key="6">
    <source>
        <dbReference type="PIRSR" id="PIRSR000137-2"/>
    </source>
</evidence>
<dbReference type="Proteomes" id="UP000767238">
    <property type="component" value="Unassembled WGS sequence"/>
</dbReference>
<feature type="domain" description="Glucose-methanol-choline oxidoreductase N-terminal" evidence="7">
    <location>
        <begin position="263"/>
        <end position="277"/>
    </location>
</feature>
<sequence length="598" mass="66268">MMTDPEYDYIVCGGGTSGCVVAARLAEDPSLRILLVEAGAHNENLENVHMVGGWSKNFDTPQDWNIVTEPTPGIDNRQVKVSRGRFLGGSSGVNGTLCIRGTEQDYDDWELEGWSGKEMFEAMRKSETFHNKDWFEANEGVHGTDGPLHIEPHDLAPISERLLESFQSHGMPLRPDMFTTGETAQGCGHAPRTVYQGLRTTGADFVTRDQQKANIEILVNTVVDKINFQDMDGQMMARSVDLVGPDGTRRTVHAKSEIIISGGAYCTPPILLRSGIGPREDLEKMGIECLVDAPGVGQNLLDHLIVFVFYETEKAGLTTDHHVYHGDSLATTYAQWQKEKTGFLSTFPFGVFAFARLDERLKDESAWQEAMKSAGPGRDAMGLTKSQPNVEYFTTECYGGPKQYADFPIDNKHAFAMITELFSPRSKGTVVLKSKEPLDNPIVDHNYLSDPLDLLVLTEGVRMGNEVVMQGKGTKDIVKGSWPAKLTHHAFTEREEWIPHVKQHATTCYHAAGTAKMGKASDKMAVLDEKLQVRGVKGLRVADCSVMPTLHGGHTQMPAYGIGEQCAKFIKRTIRSTLNELERMDSAMQVEQDYPKLR</sequence>
<keyword evidence="4 6" id="KW-0274">FAD</keyword>
<dbReference type="PROSITE" id="PS00624">
    <property type="entry name" value="GMC_OXRED_2"/>
    <property type="match status" value="1"/>
</dbReference>
<evidence type="ECO:0000256" key="3">
    <source>
        <dbReference type="ARBA" id="ARBA00022630"/>
    </source>
</evidence>
<dbReference type="GO" id="GO:0016614">
    <property type="term" value="F:oxidoreductase activity, acting on CH-OH group of donors"/>
    <property type="evidence" value="ECO:0007669"/>
    <property type="project" value="InterPro"/>
</dbReference>
<dbReference type="Gene3D" id="3.50.50.60">
    <property type="entry name" value="FAD/NAD(P)-binding domain"/>
    <property type="match status" value="1"/>
</dbReference>
<comment type="caution">
    <text evidence="8">The sequence shown here is derived from an EMBL/GenBank/DDBJ whole genome shotgun (WGS) entry which is preliminary data.</text>
</comment>
<keyword evidence="3" id="KW-0285">Flavoprotein</keyword>
<feature type="binding site" evidence="6">
    <location>
        <position position="223"/>
    </location>
    <ligand>
        <name>FAD</name>
        <dbReference type="ChEBI" id="CHEBI:57692"/>
    </ligand>
</feature>
<dbReference type="PANTHER" id="PTHR11552">
    <property type="entry name" value="GLUCOSE-METHANOL-CHOLINE GMC OXIDOREDUCTASE"/>
    <property type="match status" value="1"/>
</dbReference>
<dbReference type="Pfam" id="PF05199">
    <property type="entry name" value="GMC_oxred_C"/>
    <property type="match status" value="1"/>
</dbReference>
<dbReference type="InterPro" id="IPR012132">
    <property type="entry name" value="GMC_OxRdtase"/>
</dbReference>
<dbReference type="InterPro" id="IPR007867">
    <property type="entry name" value="GMC_OxRtase_C"/>
</dbReference>
<dbReference type="SUPFAM" id="SSF51905">
    <property type="entry name" value="FAD/NAD(P)-binding domain"/>
    <property type="match status" value="1"/>
</dbReference>
<evidence type="ECO:0000256" key="5">
    <source>
        <dbReference type="PIRSR" id="PIRSR000137-1"/>
    </source>
</evidence>
<dbReference type="InterPro" id="IPR036188">
    <property type="entry name" value="FAD/NAD-bd_sf"/>
</dbReference>
<dbReference type="AlphaFoldDB" id="A0A9P8GK56"/>
<organism evidence="8 9">
    <name type="scientific">Aureobasidium melanogenum</name>
    <name type="common">Aureobasidium pullulans var. melanogenum</name>
    <dbReference type="NCBI Taxonomy" id="46634"/>
    <lineage>
        <taxon>Eukaryota</taxon>
        <taxon>Fungi</taxon>
        <taxon>Dikarya</taxon>
        <taxon>Ascomycota</taxon>
        <taxon>Pezizomycotina</taxon>
        <taxon>Dothideomycetes</taxon>
        <taxon>Dothideomycetidae</taxon>
        <taxon>Dothideales</taxon>
        <taxon>Saccotheciaceae</taxon>
        <taxon>Aureobasidium</taxon>
    </lineage>
</organism>
<comment type="cofactor">
    <cofactor evidence="1 6">
        <name>FAD</name>
        <dbReference type="ChEBI" id="CHEBI:57692"/>
    </cofactor>
</comment>
<name>A0A9P8GK56_AURME</name>
<reference evidence="8" key="2">
    <citation type="submission" date="2021-08" db="EMBL/GenBank/DDBJ databases">
        <authorList>
            <person name="Gostincar C."/>
            <person name="Sun X."/>
            <person name="Song Z."/>
            <person name="Gunde-Cimerman N."/>
        </authorList>
    </citation>
    <scope>NUCLEOTIDE SEQUENCE</scope>
    <source>
        <strain evidence="8">EXF-8016</strain>
    </source>
</reference>
<dbReference type="Pfam" id="PF00732">
    <property type="entry name" value="GMC_oxred_N"/>
    <property type="match status" value="1"/>
</dbReference>
<evidence type="ECO:0000313" key="8">
    <source>
        <dbReference type="EMBL" id="KAH0225606.1"/>
    </source>
</evidence>
<dbReference type="SUPFAM" id="SSF54373">
    <property type="entry name" value="FAD-linked reductases, C-terminal domain"/>
    <property type="match status" value="1"/>
</dbReference>
<evidence type="ECO:0000259" key="7">
    <source>
        <dbReference type="PROSITE" id="PS00624"/>
    </source>
</evidence>
<evidence type="ECO:0000256" key="4">
    <source>
        <dbReference type="ARBA" id="ARBA00022827"/>
    </source>
</evidence>
<feature type="binding site" evidence="6">
    <location>
        <begin position="16"/>
        <end position="17"/>
    </location>
    <ligand>
        <name>FAD</name>
        <dbReference type="ChEBI" id="CHEBI:57692"/>
    </ligand>
</feature>
<feature type="active site" description="Proton donor" evidence="5">
    <location>
        <position position="510"/>
    </location>
</feature>
<proteinExistence type="inferred from homology"/>